<name>A0A380U2L7_ACIJO</name>
<evidence type="ECO:0000313" key="1">
    <source>
        <dbReference type="EMBL" id="QPS04850.1"/>
    </source>
</evidence>
<evidence type="ECO:0000313" key="3">
    <source>
        <dbReference type="Proteomes" id="UP000254227"/>
    </source>
</evidence>
<dbReference type="AlphaFoldDB" id="A0A380U2L7"/>
<dbReference type="EMBL" id="UFRV01000006">
    <property type="protein sequence ID" value="SUT95414.1"/>
    <property type="molecule type" value="Genomic_DNA"/>
</dbReference>
<dbReference type="Proteomes" id="UP000595107">
    <property type="component" value="Chromosome"/>
</dbReference>
<evidence type="ECO:0000313" key="4">
    <source>
        <dbReference type="Proteomes" id="UP000595107"/>
    </source>
</evidence>
<accession>A0A380U2L7</accession>
<gene>
    <name evidence="1" type="ORF">I6G67_05155</name>
    <name evidence="2" type="ORF">NCTC10308_01727</name>
</gene>
<reference evidence="2 3" key="1">
    <citation type="submission" date="2018-06" db="EMBL/GenBank/DDBJ databases">
        <authorList>
            <consortium name="Pathogen Informatics"/>
            <person name="Doyle S."/>
        </authorList>
    </citation>
    <scope>NUCLEOTIDE SEQUENCE [LARGE SCALE GENOMIC DNA]</scope>
    <source>
        <strain evidence="2 3">NCTC10308</strain>
    </source>
</reference>
<dbReference type="Proteomes" id="UP000254227">
    <property type="component" value="Unassembled WGS sequence"/>
</dbReference>
<organism evidence="2 3">
    <name type="scientific">Acinetobacter johnsonii</name>
    <dbReference type="NCBI Taxonomy" id="40214"/>
    <lineage>
        <taxon>Bacteria</taxon>
        <taxon>Pseudomonadati</taxon>
        <taxon>Pseudomonadota</taxon>
        <taxon>Gammaproteobacteria</taxon>
        <taxon>Moraxellales</taxon>
        <taxon>Moraxellaceae</taxon>
        <taxon>Acinetobacter</taxon>
    </lineage>
</organism>
<evidence type="ECO:0000313" key="2">
    <source>
        <dbReference type="EMBL" id="SUT95414.1"/>
    </source>
</evidence>
<protein>
    <recommendedName>
        <fullName evidence="5">Protein singed</fullName>
    </recommendedName>
</protein>
<dbReference type="RefSeq" id="WP_004695938.1">
    <property type="nucleotide sequence ID" value="NZ_BBTB01000032.1"/>
</dbReference>
<reference evidence="1 4" key="2">
    <citation type="submission" date="2020-12" db="EMBL/GenBank/DDBJ databases">
        <title>FDA dAtabase for Regulatory Grade micrObial Sequences (FDA-ARGOS): Supporting development and validation of Infectious Disease Dx tests.</title>
        <authorList>
            <person name="Sproer C."/>
            <person name="Gronow S."/>
            <person name="Severitt S."/>
            <person name="Schroder I."/>
            <person name="Tallon L."/>
            <person name="Sadzewicz L."/>
            <person name="Zhao X."/>
            <person name="Boylan J."/>
            <person name="Ott S."/>
            <person name="Bowen H."/>
            <person name="Vavikolanu K."/>
            <person name="Mehta A."/>
            <person name="Aluvathingal J."/>
            <person name="Nadendla S."/>
            <person name="Lowell S."/>
            <person name="Myers T."/>
            <person name="Yan Y."/>
            <person name="Sichtig H."/>
        </authorList>
    </citation>
    <scope>NUCLEOTIDE SEQUENCE [LARGE SCALE GENOMIC DNA]</scope>
    <source>
        <strain evidence="1 4">FDAARGOS_910</strain>
    </source>
</reference>
<sequence>MNYVTIDSVTQSLGPDWAGSSDANLAVTQANAWLRAKRLRQFEVIPEDVLLAGAYAAQMAAKGELYKDRADGVVASKTVSAQSGTSVSKTYVAGKEEGKSSTMTFIDDLLSPYLLKGFAINTFVVK</sequence>
<evidence type="ECO:0008006" key="5">
    <source>
        <dbReference type="Google" id="ProtNLM"/>
    </source>
</evidence>
<proteinExistence type="predicted"/>
<dbReference type="EMBL" id="CP065666">
    <property type="protein sequence ID" value="QPS04850.1"/>
    <property type="molecule type" value="Genomic_DNA"/>
</dbReference>